<protein>
    <recommendedName>
        <fullName evidence="4">Metal-dependent hydrolase</fullName>
    </recommendedName>
</protein>
<dbReference type="AlphaFoldDB" id="A0A7K3NNC0"/>
<keyword evidence="3" id="KW-1185">Reference proteome</keyword>
<sequence>MMGYTHAAIGCVLALGVNHLFPSVLGRTPEILGMAVLGSLAPDLDEPQSLLGKKLAVIAHPLKLLLGHRGFTHSLAALGLAVVALFGLFSAGYGPRPSYGLAFVLGYAGHLAADWMTSSGAPLLWPNPARYASPLPMRTGGAAEHMIAVLVVAAGAWLVRAG</sequence>
<evidence type="ECO:0000313" key="2">
    <source>
        <dbReference type="EMBL" id="NDY57686.1"/>
    </source>
</evidence>
<organism evidence="2 3">
    <name type="scientific">Desulfolutivibrio sulfodismutans</name>
    <dbReference type="NCBI Taxonomy" id="63561"/>
    <lineage>
        <taxon>Bacteria</taxon>
        <taxon>Pseudomonadati</taxon>
        <taxon>Thermodesulfobacteriota</taxon>
        <taxon>Desulfovibrionia</taxon>
        <taxon>Desulfovibrionales</taxon>
        <taxon>Desulfovibrionaceae</taxon>
        <taxon>Desulfolutivibrio</taxon>
    </lineage>
</organism>
<evidence type="ECO:0000256" key="1">
    <source>
        <dbReference type="SAM" id="Phobius"/>
    </source>
</evidence>
<feature type="transmembrane region" description="Helical" evidence="1">
    <location>
        <begin position="98"/>
        <end position="117"/>
    </location>
</feature>
<reference evidence="2 3" key="1">
    <citation type="submission" date="2020-02" db="EMBL/GenBank/DDBJ databases">
        <title>Comparative genomics of sulfur disproportionating microorganisms.</title>
        <authorList>
            <person name="Ward L.M."/>
            <person name="Bertran E."/>
            <person name="Johnston D.T."/>
        </authorList>
    </citation>
    <scope>NUCLEOTIDE SEQUENCE [LARGE SCALE GENOMIC DNA]</scope>
    <source>
        <strain evidence="2 3">DSM 3696</strain>
    </source>
</reference>
<gene>
    <name evidence="2" type="ORF">G3N56_13195</name>
</gene>
<dbReference type="RefSeq" id="WP_163302769.1">
    <property type="nucleotide sequence ID" value="NZ_JAAGRQ010000057.1"/>
</dbReference>
<dbReference type="EMBL" id="JAAGRQ010000057">
    <property type="protein sequence ID" value="NDY57686.1"/>
    <property type="molecule type" value="Genomic_DNA"/>
</dbReference>
<feature type="transmembrane region" description="Helical" evidence="1">
    <location>
        <begin position="137"/>
        <end position="159"/>
    </location>
</feature>
<accession>A0A7K3NNC0</accession>
<proteinExistence type="predicted"/>
<feature type="transmembrane region" description="Helical" evidence="1">
    <location>
        <begin position="71"/>
        <end position="91"/>
    </location>
</feature>
<name>A0A7K3NNC0_9BACT</name>
<dbReference type="PANTHER" id="PTHR35531">
    <property type="entry name" value="INNER MEMBRANE PROTEIN YBCI-RELATED"/>
    <property type="match status" value="1"/>
</dbReference>
<keyword evidence="1" id="KW-0472">Membrane</keyword>
<dbReference type="Proteomes" id="UP000469724">
    <property type="component" value="Unassembled WGS sequence"/>
</dbReference>
<dbReference type="PANTHER" id="PTHR35531:SF1">
    <property type="entry name" value="INNER MEMBRANE PROTEIN YBCI-RELATED"/>
    <property type="match status" value="1"/>
</dbReference>
<evidence type="ECO:0008006" key="4">
    <source>
        <dbReference type="Google" id="ProtNLM"/>
    </source>
</evidence>
<comment type="caution">
    <text evidence="2">The sequence shown here is derived from an EMBL/GenBank/DDBJ whole genome shotgun (WGS) entry which is preliminary data.</text>
</comment>
<dbReference type="Pfam" id="PF04307">
    <property type="entry name" value="YdjM"/>
    <property type="match status" value="1"/>
</dbReference>
<keyword evidence="1" id="KW-1133">Transmembrane helix</keyword>
<evidence type="ECO:0000313" key="3">
    <source>
        <dbReference type="Proteomes" id="UP000469724"/>
    </source>
</evidence>
<dbReference type="InterPro" id="IPR016956">
    <property type="entry name" value="YdjM"/>
</dbReference>
<keyword evidence="1" id="KW-0812">Transmembrane</keyword>
<dbReference type="PIRSF" id="PIRSF030780">
    <property type="entry name" value="Md_memb_hyd_prd"/>
    <property type="match status" value="1"/>
</dbReference>
<dbReference type="InterPro" id="IPR007404">
    <property type="entry name" value="YdjM-like"/>
</dbReference>